<comment type="similarity">
    <text evidence="1">Belongs to the peptidase M20A family.</text>
</comment>
<dbReference type="AlphaFoldDB" id="K1RKT0"/>
<dbReference type="InterPro" id="IPR047177">
    <property type="entry name" value="Pept_M20A"/>
</dbReference>
<keyword evidence="2" id="KW-0645">Protease</keyword>
<comment type="caution">
    <text evidence="6">The sequence shown here is derived from an EMBL/GenBank/DDBJ whole genome shotgun (WGS) entry which is preliminary data.</text>
</comment>
<evidence type="ECO:0000256" key="5">
    <source>
        <dbReference type="ARBA" id="ARBA00022833"/>
    </source>
</evidence>
<dbReference type="GO" id="GO:0046872">
    <property type="term" value="F:metal ion binding"/>
    <property type="evidence" value="ECO:0007669"/>
    <property type="project" value="UniProtKB-KW"/>
</dbReference>
<dbReference type="GO" id="GO:0008233">
    <property type="term" value="F:peptidase activity"/>
    <property type="evidence" value="ECO:0007669"/>
    <property type="project" value="UniProtKB-KW"/>
</dbReference>
<keyword evidence="4" id="KW-0378">Hydrolase</keyword>
<name>K1RKT0_9ZZZZ</name>
<dbReference type="SUPFAM" id="SSF53187">
    <property type="entry name" value="Zn-dependent exopeptidases"/>
    <property type="match status" value="1"/>
</dbReference>
<dbReference type="Gene3D" id="1.10.150.900">
    <property type="match status" value="1"/>
</dbReference>
<keyword evidence="5" id="KW-0862">Zinc</keyword>
<evidence type="ECO:0000256" key="3">
    <source>
        <dbReference type="ARBA" id="ARBA00022723"/>
    </source>
</evidence>
<dbReference type="EMBL" id="AJWZ01011769">
    <property type="protein sequence ID" value="EKC44149.1"/>
    <property type="molecule type" value="Genomic_DNA"/>
</dbReference>
<accession>K1RKT0</accession>
<evidence type="ECO:0000313" key="6">
    <source>
        <dbReference type="EMBL" id="EKC44149.1"/>
    </source>
</evidence>
<dbReference type="PANTHER" id="PTHR45962:SF1">
    <property type="entry name" value="N-FATTY-ACYL-AMINO ACID SYNTHASE_HYDROLASE PM20D1"/>
    <property type="match status" value="1"/>
</dbReference>
<protein>
    <submittedName>
        <fullName evidence="6">Peptidase M20 domain containing 1</fullName>
    </submittedName>
</protein>
<keyword evidence="3" id="KW-0479">Metal-binding</keyword>
<proteinExistence type="inferred from homology"/>
<evidence type="ECO:0000256" key="1">
    <source>
        <dbReference type="ARBA" id="ARBA00006247"/>
    </source>
</evidence>
<dbReference type="PANTHER" id="PTHR45962">
    <property type="entry name" value="N-FATTY-ACYL-AMINO ACID SYNTHASE/HYDROLASE PM20D1"/>
    <property type="match status" value="1"/>
</dbReference>
<evidence type="ECO:0000256" key="4">
    <source>
        <dbReference type="ARBA" id="ARBA00022801"/>
    </source>
</evidence>
<sequence length="144" mass="16419">FRKLYTEDDGSCKGEAFLRCINDEDLAKDLDALKEIAAKYDVEIVVRDSDNEYYKPTSLESDGYKYVRKIVQSVFDYAAAVPFILPAGTDARRFTGLSDSVIRFAPIDIDGQQYASVHSENENINVDKIPLAVKFYKELLRNYK</sequence>
<organism evidence="6">
    <name type="scientific">human gut metagenome</name>
    <dbReference type="NCBI Taxonomy" id="408170"/>
    <lineage>
        <taxon>unclassified sequences</taxon>
        <taxon>metagenomes</taxon>
        <taxon>organismal metagenomes</taxon>
    </lineage>
</organism>
<gene>
    <name evidence="6" type="ORF">OBE_17631</name>
</gene>
<evidence type="ECO:0000256" key="2">
    <source>
        <dbReference type="ARBA" id="ARBA00022670"/>
    </source>
</evidence>
<feature type="non-terminal residue" evidence="6">
    <location>
        <position position="1"/>
    </location>
</feature>
<dbReference type="InterPro" id="IPR002933">
    <property type="entry name" value="Peptidase_M20"/>
</dbReference>
<reference evidence="6" key="1">
    <citation type="journal article" date="2013" name="Environ. Microbiol.">
        <title>Microbiota from the distal guts of lean and obese adolescents exhibit partial functional redundancy besides clear differences in community structure.</title>
        <authorList>
            <person name="Ferrer M."/>
            <person name="Ruiz A."/>
            <person name="Lanza F."/>
            <person name="Haange S.B."/>
            <person name="Oberbach A."/>
            <person name="Till H."/>
            <person name="Bargiela R."/>
            <person name="Campoy C."/>
            <person name="Segura M.T."/>
            <person name="Richter M."/>
            <person name="von Bergen M."/>
            <person name="Seifert J."/>
            <person name="Suarez A."/>
        </authorList>
    </citation>
    <scope>NUCLEOTIDE SEQUENCE</scope>
</reference>
<dbReference type="Pfam" id="PF01546">
    <property type="entry name" value="Peptidase_M20"/>
    <property type="match status" value="1"/>
</dbReference>
<dbReference type="GO" id="GO:0006508">
    <property type="term" value="P:proteolysis"/>
    <property type="evidence" value="ECO:0007669"/>
    <property type="project" value="UniProtKB-KW"/>
</dbReference>